<evidence type="ECO:0000259" key="8">
    <source>
        <dbReference type="PROSITE" id="PS50850"/>
    </source>
</evidence>
<dbReference type="PROSITE" id="PS50850">
    <property type="entry name" value="MFS"/>
    <property type="match status" value="1"/>
</dbReference>
<keyword evidence="3" id="KW-1003">Cell membrane</keyword>
<keyword evidence="4 7" id="KW-0812">Transmembrane</keyword>
<feature type="transmembrane region" description="Helical" evidence="7">
    <location>
        <begin position="173"/>
        <end position="191"/>
    </location>
</feature>
<dbReference type="InterPro" id="IPR011701">
    <property type="entry name" value="MFS"/>
</dbReference>
<feature type="transmembrane region" description="Helical" evidence="7">
    <location>
        <begin position="316"/>
        <end position="339"/>
    </location>
</feature>
<comment type="caution">
    <text evidence="9">The sequence shown here is derived from an EMBL/GenBank/DDBJ whole genome shotgun (WGS) entry which is preliminary data.</text>
</comment>
<feature type="transmembrane region" description="Helical" evidence="7">
    <location>
        <begin position="259"/>
        <end position="280"/>
    </location>
</feature>
<dbReference type="InterPro" id="IPR036259">
    <property type="entry name" value="MFS_trans_sf"/>
</dbReference>
<dbReference type="GO" id="GO:0005886">
    <property type="term" value="C:plasma membrane"/>
    <property type="evidence" value="ECO:0007669"/>
    <property type="project" value="UniProtKB-SubCell"/>
</dbReference>
<gene>
    <name evidence="9" type="ORF">HF964_09605</name>
</gene>
<feature type="transmembrane region" description="Helical" evidence="7">
    <location>
        <begin position="351"/>
        <end position="371"/>
    </location>
</feature>
<keyword evidence="2" id="KW-0813">Transport</keyword>
<dbReference type="SUPFAM" id="SSF103473">
    <property type="entry name" value="MFS general substrate transporter"/>
    <property type="match status" value="1"/>
</dbReference>
<evidence type="ECO:0000256" key="1">
    <source>
        <dbReference type="ARBA" id="ARBA00004651"/>
    </source>
</evidence>
<proteinExistence type="predicted"/>
<dbReference type="Pfam" id="PF07690">
    <property type="entry name" value="MFS_1"/>
    <property type="match status" value="1"/>
</dbReference>
<reference evidence="9 10" key="1">
    <citation type="submission" date="2020-04" db="EMBL/GenBank/DDBJ databases">
        <title>MicrobeNet Type strains.</title>
        <authorList>
            <person name="Nicholson A.C."/>
        </authorList>
    </citation>
    <scope>NUCLEOTIDE SEQUENCE [LARGE SCALE GENOMIC DNA]</scope>
    <source>
        <strain evidence="9 10">CCUG 61472</strain>
    </source>
</reference>
<evidence type="ECO:0000256" key="4">
    <source>
        <dbReference type="ARBA" id="ARBA00022692"/>
    </source>
</evidence>
<feature type="transmembrane region" description="Helical" evidence="7">
    <location>
        <begin position="12"/>
        <end position="39"/>
    </location>
</feature>
<feature type="transmembrane region" description="Helical" evidence="7">
    <location>
        <begin position="104"/>
        <end position="121"/>
    </location>
</feature>
<name>A0A7X6S4I7_9LACO</name>
<dbReference type="GO" id="GO:0022857">
    <property type="term" value="F:transmembrane transporter activity"/>
    <property type="evidence" value="ECO:0007669"/>
    <property type="project" value="InterPro"/>
</dbReference>
<keyword evidence="6 7" id="KW-0472">Membrane</keyword>
<feature type="transmembrane region" description="Helical" evidence="7">
    <location>
        <begin position="45"/>
        <end position="66"/>
    </location>
</feature>
<dbReference type="EMBL" id="JAAXPN010000016">
    <property type="protein sequence ID" value="NKZ25037.1"/>
    <property type="molecule type" value="Genomic_DNA"/>
</dbReference>
<organism evidence="9 10">
    <name type="scientific">Periweissella fabalis</name>
    <dbReference type="NCBI Taxonomy" id="1070421"/>
    <lineage>
        <taxon>Bacteria</taxon>
        <taxon>Bacillati</taxon>
        <taxon>Bacillota</taxon>
        <taxon>Bacilli</taxon>
        <taxon>Lactobacillales</taxon>
        <taxon>Lactobacillaceae</taxon>
        <taxon>Periweissella</taxon>
    </lineage>
</organism>
<evidence type="ECO:0000313" key="10">
    <source>
        <dbReference type="Proteomes" id="UP000549765"/>
    </source>
</evidence>
<dbReference type="PANTHER" id="PTHR23513:SF6">
    <property type="entry name" value="MAJOR FACILITATOR SUPERFAMILY ASSOCIATED DOMAIN-CONTAINING PROTEIN"/>
    <property type="match status" value="1"/>
</dbReference>
<evidence type="ECO:0000256" key="7">
    <source>
        <dbReference type="SAM" id="Phobius"/>
    </source>
</evidence>
<keyword evidence="10" id="KW-1185">Reference proteome</keyword>
<protein>
    <submittedName>
        <fullName evidence="9">MFS transporter</fullName>
    </submittedName>
</protein>
<dbReference type="Proteomes" id="UP000549765">
    <property type="component" value="Unassembled WGS sequence"/>
</dbReference>
<evidence type="ECO:0000313" key="9">
    <source>
        <dbReference type="EMBL" id="NKZ25037.1"/>
    </source>
</evidence>
<sequence>MRLYLTTLKNKPFSFLFASILFSNLANSIANISLIWLAYNKFNTPLIIAGVLGALQLPSLIIGPFLGGLLDKFQKTNLMIFANFVNALVFIFLIFNNLNTNNNVIIFILLLVISGSMKPLLMGGDSMVIQDIFPNSEERIPANALTTMSFDLTYIFGSMLSGVVIALGYGFKVYTLVGCLYLLVVGCLFVVKNNLNNHKINISKSEYGTFFSNFINALNVIFKNSELVIVLIMDFLWNMLLWAGLTVLLPVVVKVHLSYGAGAYGLLESMTSIGIVLGSFLIGQIRLKKNSLVFGVIGSIGLHGILFITLGLTYNLWVLVIGLIFIGIVVSPALIYKTTFYQQTFDDNSRGALFTIAGTMTSASYPIGIMITSLLSTYFSSKIGFIFVIYGLIITFISIIAIFNIRPKMVK</sequence>
<feature type="transmembrane region" description="Helical" evidence="7">
    <location>
        <begin position="383"/>
        <end position="405"/>
    </location>
</feature>
<dbReference type="PANTHER" id="PTHR23513">
    <property type="entry name" value="INTEGRAL MEMBRANE EFFLUX PROTEIN-RELATED"/>
    <property type="match status" value="1"/>
</dbReference>
<feature type="transmembrane region" description="Helical" evidence="7">
    <location>
        <begin position="292"/>
        <end position="310"/>
    </location>
</feature>
<keyword evidence="5 7" id="KW-1133">Transmembrane helix</keyword>
<dbReference type="AlphaFoldDB" id="A0A7X6S4I7"/>
<dbReference type="Gene3D" id="1.20.1250.20">
    <property type="entry name" value="MFS general substrate transporter like domains"/>
    <property type="match status" value="1"/>
</dbReference>
<evidence type="ECO:0000256" key="5">
    <source>
        <dbReference type="ARBA" id="ARBA00022989"/>
    </source>
</evidence>
<dbReference type="CDD" id="cd06173">
    <property type="entry name" value="MFS_MefA_like"/>
    <property type="match status" value="1"/>
</dbReference>
<evidence type="ECO:0000256" key="3">
    <source>
        <dbReference type="ARBA" id="ARBA00022475"/>
    </source>
</evidence>
<evidence type="ECO:0000256" key="6">
    <source>
        <dbReference type="ARBA" id="ARBA00023136"/>
    </source>
</evidence>
<feature type="transmembrane region" description="Helical" evidence="7">
    <location>
        <begin position="78"/>
        <end position="98"/>
    </location>
</feature>
<feature type="transmembrane region" description="Helical" evidence="7">
    <location>
        <begin position="227"/>
        <end position="253"/>
    </location>
</feature>
<accession>A0A7X6S4I7</accession>
<dbReference type="InterPro" id="IPR020846">
    <property type="entry name" value="MFS_dom"/>
</dbReference>
<comment type="subcellular location">
    <subcellularLocation>
        <location evidence="1">Cell membrane</location>
        <topology evidence="1">Multi-pass membrane protein</topology>
    </subcellularLocation>
</comment>
<evidence type="ECO:0000256" key="2">
    <source>
        <dbReference type="ARBA" id="ARBA00022448"/>
    </source>
</evidence>
<feature type="domain" description="Major facilitator superfamily (MFS) profile" evidence="8">
    <location>
        <begin position="226"/>
        <end position="411"/>
    </location>
</feature>